<dbReference type="CDD" id="cd05233">
    <property type="entry name" value="SDR_c"/>
    <property type="match status" value="1"/>
</dbReference>
<name>A0ABS0D6C8_9NOCA</name>
<evidence type="ECO:0000256" key="2">
    <source>
        <dbReference type="ARBA" id="ARBA00023002"/>
    </source>
</evidence>
<dbReference type="NCBIfam" id="NF006121">
    <property type="entry name" value="PRK08265.1"/>
    <property type="match status" value="1"/>
</dbReference>
<reference evidence="3 4" key="1">
    <citation type="submission" date="2020-10" db="EMBL/GenBank/DDBJ databases">
        <title>Identification of Nocardia species via Next-generation sequencing and recognition of intraspecies genetic diversity.</title>
        <authorList>
            <person name="Li P."/>
            <person name="Li P."/>
            <person name="Lu B."/>
        </authorList>
    </citation>
    <scope>NUCLEOTIDE SEQUENCE [LARGE SCALE GENOMIC DNA]</scope>
    <source>
        <strain evidence="3 4">BJ06-0143</strain>
    </source>
</reference>
<dbReference type="PANTHER" id="PTHR24321">
    <property type="entry name" value="DEHYDROGENASES, SHORT CHAIN"/>
    <property type="match status" value="1"/>
</dbReference>
<dbReference type="InterPro" id="IPR020904">
    <property type="entry name" value="Sc_DH/Rdtase_CS"/>
</dbReference>
<evidence type="ECO:0000256" key="1">
    <source>
        <dbReference type="ARBA" id="ARBA00006484"/>
    </source>
</evidence>
<dbReference type="Gene3D" id="3.40.50.720">
    <property type="entry name" value="NAD(P)-binding Rossmann-like Domain"/>
    <property type="match status" value="1"/>
</dbReference>
<comment type="similarity">
    <text evidence="1">Belongs to the short-chain dehydrogenases/reductases (SDR) family.</text>
</comment>
<comment type="caution">
    <text evidence="3">The sequence shown here is derived from an EMBL/GenBank/DDBJ whole genome shotgun (WGS) entry which is preliminary data.</text>
</comment>
<dbReference type="InterPro" id="IPR002347">
    <property type="entry name" value="SDR_fam"/>
</dbReference>
<keyword evidence="2" id="KW-0560">Oxidoreductase</keyword>
<dbReference type="Proteomes" id="UP000707731">
    <property type="component" value="Unassembled WGS sequence"/>
</dbReference>
<keyword evidence="4" id="KW-1185">Reference proteome</keyword>
<dbReference type="InterPro" id="IPR036291">
    <property type="entry name" value="NAD(P)-bd_dom_sf"/>
</dbReference>
<dbReference type="PANTHER" id="PTHR24321:SF8">
    <property type="entry name" value="ESTRADIOL 17-BETA-DEHYDROGENASE 8-RELATED"/>
    <property type="match status" value="1"/>
</dbReference>
<dbReference type="PRINTS" id="PR00081">
    <property type="entry name" value="GDHRDH"/>
</dbReference>
<accession>A0ABS0D6C8</accession>
<evidence type="ECO:0000313" key="3">
    <source>
        <dbReference type="EMBL" id="MBF6353906.1"/>
    </source>
</evidence>
<proteinExistence type="inferred from homology"/>
<dbReference type="PROSITE" id="PS00061">
    <property type="entry name" value="ADH_SHORT"/>
    <property type="match status" value="1"/>
</dbReference>
<dbReference type="SUPFAM" id="SSF51735">
    <property type="entry name" value="NAD(P)-binding Rossmann-fold domains"/>
    <property type="match status" value="1"/>
</dbReference>
<sequence>MPHSSSLANKTAIVTGGATLFGAAVVEELVAAGAQVVVADIDDTAGTEVAQRFDTATFVHTDVTDDDSIARCVATTVERHGTLDVLVNLACSYGDDGAETDRATWRRTLDVNLVGAVVFAATARPHLARSGGVVINLSSISSKVAQTGRWVYPASKAAIVQVTRSMATDYAGDGIRVNSVSPGWTWSKIMDDLSGGDRAHTDAVAAPFHLLGRVGDPHEVGRVITFLASDDASFVTGADWAVDGGYSALGPEQAVPAIPRLAANDATA</sequence>
<dbReference type="EMBL" id="JADLQN010000001">
    <property type="protein sequence ID" value="MBF6353906.1"/>
    <property type="molecule type" value="Genomic_DNA"/>
</dbReference>
<organism evidence="3 4">
    <name type="scientific">Nocardia higoensis</name>
    <dbReference type="NCBI Taxonomy" id="228599"/>
    <lineage>
        <taxon>Bacteria</taxon>
        <taxon>Bacillati</taxon>
        <taxon>Actinomycetota</taxon>
        <taxon>Actinomycetes</taxon>
        <taxon>Mycobacteriales</taxon>
        <taxon>Nocardiaceae</taxon>
        <taxon>Nocardia</taxon>
    </lineage>
</organism>
<gene>
    <name evidence="3" type="ORF">IU449_04965</name>
</gene>
<dbReference type="Pfam" id="PF13561">
    <property type="entry name" value="adh_short_C2"/>
    <property type="match status" value="1"/>
</dbReference>
<dbReference type="RefSeq" id="WP_195000747.1">
    <property type="nucleotide sequence ID" value="NZ_JADLQN010000001.1"/>
</dbReference>
<dbReference type="PRINTS" id="PR00080">
    <property type="entry name" value="SDRFAMILY"/>
</dbReference>
<protein>
    <submittedName>
        <fullName evidence="3">SDR family oxidoreductase</fullName>
    </submittedName>
</protein>
<evidence type="ECO:0000313" key="4">
    <source>
        <dbReference type="Proteomes" id="UP000707731"/>
    </source>
</evidence>